<evidence type="ECO:0000313" key="2">
    <source>
        <dbReference type="EMBL" id="GER33413.1"/>
    </source>
</evidence>
<name>A0A5A7PKL2_STRAF</name>
<keyword evidence="3" id="KW-1185">Reference proteome</keyword>
<dbReference type="EMBL" id="BKCP01004738">
    <property type="protein sequence ID" value="GER33413.1"/>
    <property type="molecule type" value="Genomic_DNA"/>
</dbReference>
<dbReference type="AlphaFoldDB" id="A0A5A7PKL2"/>
<gene>
    <name evidence="2" type="ORF">STAS_09556</name>
</gene>
<accession>A0A5A7PKL2</accession>
<feature type="region of interest" description="Disordered" evidence="1">
    <location>
        <begin position="1"/>
        <end position="37"/>
    </location>
</feature>
<evidence type="ECO:0000256" key="1">
    <source>
        <dbReference type="SAM" id="MobiDB-lite"/>
    </source>
</evidence>
<sequence length="170" mass="18953">MAETDHKPQKYNHEPTKLQDSDDQDNRKFSGKDQPGYRSLTSLMKLNELEFKLFIKGTEPNLKNLTTKNLNFNQSSTDLQLGKLAPSYLTSVASNDIADRIKLPKLPLKPATVFDSGSQKLTISSRDPLSSNSRKCPSKNFLRLGPATLIKLSEAFVCMNFVTSNPAKTC</sequence>
<proteinExistence type="predicted"/>
<evidence type="ECO:0000313" key="3">
    <source>
        <dbReference type="Proteomes" id="UP000325081"/>
    </source>
</evidence>
<protein>
    <submittedName>
        <fullName evidence="2">GPI transamidase component family protein /Gaa1-like family protein</fullName>
    </submittedName>
</protein>
<reference evidence="3" key="1">
    <citation type="journal article" date="2019" name="Curr. Biol.">
        <title>Genome Sequence of Striga asiatica Provides Insight into the Evolution of Plant Parasitism.</title>
        <authorList>
            <person name="Yoshida S."/>
            <person name="Kim S."/>
            <person name="Wafula E.K."/>
            <person name="Tanskanen J."/>
            <person name="Kim Y.M."/>
            <person name="Honaas L."/>
            <person name="Yang Z."/>
            <person name="Spallek T."/>
            <person name="Conn C.E."/>
            <person name="Ichihashi Y."/>
            <person name="Cheong K."/>
            <person name="Cui S."/>
            <person name="Der J.P."/>
            <person name="Gundlach H."/>
            <person name="Jiao Y."/>
            <person name="Hori C."/>
            <person name="Ishida J.K."/>
            <person name="Kasahara H."/>
            <person name="Kiba T."/>
            <person name="Kim M.S."/>
            <person name="Koo N."/>
            <person name="Laohavisit A."/>
            <person name="Lee Y.H."/>
            <person name="Lumba S."/>
            <person name="McCourt P."/>
            <person name="Mortimer J.C."/>
            <person name="Mutuku J.M."/>
            <person name="Nomura T."/>
            <person name="Sasaki-Sekimoto Y."/>
            <person name="Seto Y."/>
            <person name="Wang Y."/>
            <person name="Wakatake T."/>
            <person name="Sakakibara H."/>
            <person name="Demura T."/>
            <person name="Yamaguchi S."/>
            <person name="Yoneyama K."/>
            <person name="Manabe R.I."/>
            <person name="Nelson D.C."/>
            <person name="Schulman A.H."/>
            <person name="Timko M.P."/>
            <person name="dePamphilis C.W."/>
            <person name="Choi D."/>
            <person name="Shirasu K."/>
        </authorList>
    </citation>
    <scope>NUCLEOTIDE SEQUENCE [LARGE SCALE GENOMIC DNA]</scope>
    <source>
        <strain evidence="3">cv. UVA1</strain>
    </source>
</reference>
<dbReference type="Proteomes" id="UP000325081">
    <property type="component" value="Unassembled WGS sequence"/>
</dbReference>
<comment type="caution">
    <text evidence="2">The sequence shown here is derived from an EMBL/GenBank/DDBJ whole genome shotgun (WGS) entry which is preliminary data.</text>
</comment>
<feature type="compositionally biased region" description="Basic and acidic residues" evidence="1">
    <location>
        <begin position="1"/>
        <end position="31"/>
    </location>
</feature>
<organism evidence="2 3">
    <name type="scientific">Striga asiatica</name>
    <name type="common">Asiatic witchweed</name>
    <name type="synonym">Buchnera asiatica</name>
    <dbReference type="NCBI Taxonomy" id="4170"/>
    <lineage>
        <taxon>Eukaryota</taxon>
        <taxon>Viridiplantae</taxon>
        <taxon>Streptophyta</taxon>
        <taxon>Embryophyta</taxon>
        <taxon>Tracheophyta</taxon>
        <taxon>Spermatophyta</taxon>
        <taxon>Magnoliopsida</taxon>
        <taxon>eudicotyledons</taxon>
        <taxon>Gunneridae</taxon>
        <taxon>Pentapetalae</taxon>
        <taxon>asterids</taxon>
        <taxon>lamiids</taxon>
        <taxon>Lamiales</taxon>
        <taxon>Orobanchaceae</taxon>
        <taxon>Buchnereae</taxon>
        <taxon>Striga</taxon>
    </lineage>
</organism>